<dbReference type="Pfam" id="PF01467">
    <property type="entry name" value="CTP_transf_like"/>
    <property type="match status" value="1"/>
</dbReference>
<evidence type="ECO:0000256" key="9">
    <source>
        <dbReference type="ARBA" id="ARBA00037794"/>
    </source>
</evidence>
<dbReference type="GO" id="GO:0000139">
    <property type="term" value="C:Golgi membrane"/>
    <property type="evidence" value="ECO:0007669"/>
    <property type="project" value="UniProtKB-SubCell"/>
</dbReference>
<evidence type="ECO:0000256" key="5">
    <source>
        <dbReference type="ARBA" id="ARBA00023136"/>
    </source>
</evidence>
<dbReference type="InterPro" id="IPR051182">
    <property type="entry name" value="Euk_NMN_adenylyltrnsfrase"/>
</dbReference>
<dbReference type="InterPro" id="IPR014729">
    <property type="entry name" value="Rossmann-like_a/b/a_fold"/>
</dbReference>
<gene>
    <name evidence="14" type="primary">NMNAT2</name>
</gene>
<reference evidence="14" key="2">
    <citation type="submission" date="2025-08" db="UniProtKB">
        <authorList>
            <consortium name="Ensembl"/>
        </authorList>
    </citation>
    <scope>IDENTIFICATION</scope>
</reference>
<keyword evidence="7" id="KW-0449">Lipoprotein</keyword>
<keyword evidence="6" id="KW-0966">Cell projection</keyword>
<accession>A0AAY4ADY2</accession>
<dbReference type="GeneTree" id="ENSGT00950000183179"/>
<evidence type="ECO:0000256" key="2">
    <source>
        <dbReference type="ARBA" id="ARBA00004489"/>
    </source>
</evidence>
<comment type="subcellular location">
    <subcellularLocation>
        <location evidence="2">Cell projection</location>
        <location evidence="2">Axon</location>
    </subcellularLocation>
    <subcellularLocation>
        <location evidence="3">Cytoplasmic vesicle membrane</location>
        <topology evidence="3">Lipid-anchor</topology>
    </subcellularLocation>
    <subcellularLocation>
        <location evidence="9">Golgi apparatus membrane</location>
        <topology evidence="9">Lipid-anchor</topology>
    </subcellularLocation>
</comment>
<dbReference type="PANTHER" id="PTHR12039">
    <property type="entry name" value="NICOTINAMIDE MONONUCLEOTIDE ADENYLYLTRANSFERASE"/>
    <property type="match status" value="1"/>
</dbReference>
<evidence type="ECO:0000256" key="10">
    <source>
        <dbReference type="ARBA" id="ARBA00040700"/>
    </source>
</evidence>
<evidence type="ECO:0000256" key="6">
    <source>
        <dbReference type="ARBA" id="ARBA00023273"/>
    </source>
</evidence>
<evidence type="ECO:0000256" key="12">
    <source>
        <dbReference type="ARBA" id="ARBA00043172"/>
    </source>
</evidence>
<protein>
    <recommendedName>
        <fullName evidence="10">Nicotinamide/nicotinic acid mononucleotide adenylyltransferase 2</fullName>
    </recommendedName>
    <alternativeName>
        <fullName evidence="11">Nicotinamide mononucleotide adenylyltransferase 2</fullName>
    </alternativeName>
    <alternativeName>
        <fullName evidence="12">Nicotinate-nucleotide adenylyltransferase 2</fullName>
    </alternativeName>
</protein>
<dbReference type="GO" id="GO:0004515">
    <property type="term" value="F:nicotinate-nucleotide adenylyltransferase activity"/>
    <property type="evidence" value="ECO:0007669"/>
    <property type="project" value="TreeGrafter"/>
</dbReference>
<keyword evidence="4" id="KW-0333">Golgi apparatus</keyword>
<evidence type="ECO:0000256" key="3">
    <source>
        <dbReference type="ARBA" id="ARBA00004594"/>
    </source>
</evidence>
<evidence type="ECO:0000313" key="15">
    <source>
        <dbReference type="Proteomes" id="UP000694580"/>
    </source>
</evidence>
<evidence type="ECO:0000256" key="7">
    <source>
        <dbReference type="ARBA" id="ARBA00023288"/>
    </source>
</evidence>
<evidence type="ECO:0000256" key="11">
    <source>
        <dbReference type="ARBA" id="ARBA00041585"/>
    </source>
</evidence>
<keyword evidence="15" id="KW-1185">Reference proteome</keyword>
<proteinExistence type="predicted"/>
<name>A0AAY4ADY2_9TELE</name>
<evidence type="ECO:0000256" key="4">
    <source>
        <dbReference type="ARBA" id="ARBA00023034"/>
    </source>
</evidence>
<dbReference type="AlphaFoldDB" id="A0AAY4ADY2"/>
<dbReference type="GO" id="GO:0000309">
    <property type="term" value="F:nicotinamide-nucleotide adenylyltransferase activity"/>
    <property type="evidence" value="ECO:0007669"/>
    <property type="project" value="TreeGrafter"/>
</dbReference>
<dbReference type="GO" id="GO:0009435">
    <property type="term" value="P:NAD+ biosynthetic process"/>
    <property type="evidence" value="ECO:0007669"/>
    <property type="project" value="TreeGrafter"/>
</dbReference>
<dbReference type="GO" id="GO:0030424">
    <property type="term" value="C:axon"/>
    <property type="evidence" value="ECO:0007669"/>
    <property type="project" value="UniProtKB-SubCell"/>
</dbReference>
<reference evidence="14" key="3">
    <citation type="submission" date="2025-09" db="UniProtKB">
        <authorList>
            <consortium name="Ensembl"/>
        </authorList>
    </citation>
    <scope>IDENTIFICATION</scope>
</reference>
<keyword evidence="5" id="KW-0472">Membrane</keyword>
<evidence type="ECO:0000313" key="14">
    <source>
        <dbReference type="Ensembl" id="ENSDCDP00010006305.1"/>
    </source>
</evidence>
<dbReference type="InterPro" id="IPR004821">
    <property type="entry name" value="Cyt_trans-like"/>
</dbReference>
<evidence type="ECO:0000256" key="1">
    <source>
        <dbReference type="ARBA" id="ARBA00001946"/>
    </source>
</evidence>
<sequence length="297" mass="33408">MTERSKTHVILLSCGSFNPVTRGHLHMFEKAREYLHKTGRFIVIGGIISPVHDSYAGSPSLSVCNVLPGTTALILYLYVCVFRVDPWECYQDTWQTTCSVLEHHRDLMKRVTGCILSNVNTPSTTPVIGQPQKETPMYQNHNPANKPTAIKLWGKMSESLGKICCVRPHIERFTFVGEYTYRLRILLLCGSDLLESFCIPGLWKESDMEVIVGDFGVVVVPRDGTDTERIINHSSVLRKHKDNIIVVKDDINHPMSVVSSTKSRLALQHGDGHVVEYLNQPVIDYILQSQLYINASG</sequence>
<dbReference type="Ensembl" id="ENSDCDT00010006518.1">
    <property type="protein sequence ID" value="ENSDCDP00010006305.1"/>
    <property type="gene ID" value="ENSDCDG00010002720.1"/>
</dbReference>
<feature type="domain" description="Cytidyltransferase-like" evidence="13">
    <location>
        <begin position="14"/>
        <end position="52"/>
    </location>
</feature>
<keyword evidence="8" id="KW-0968">Cytoplasmic vesicle</keyword>
<comment type="cofactor">
    <cofactor evidence="1">
        <name>Mg(2+)</name>
        <dbReference type="ChEBI" id="CHEBI:18420"/>
    </cofactor>
</comment>
<dbReference type="SUPFAM" id="SSF52374">
    <property type="entry name" value="Nucleotidylyl transferase"/>
    <property type="match status" value="1"/>
</dbReference>
<organism evidence="14 15">
    <name type="scientific">Denticeps clupeoides</name>
    <name type="common">denticle herring</name>
    <dbReference type="NCBI Taxonomy" id="299321"/>
    <lineage>
        <taxon>Eukaryota</taxon>
        <taxon>Metazoa</taxon>
        <taxon>Chordata</taxon>
        <taxon>Craniata</taxon>
        <taxon>Vertebrata</taxon>
        <taxon>Euteleostomi</taxon>
        <taxon>Actinopterygii</taxon>
        <taxon>Neopterygii</taxon>
        <taxon>Teleostei</taxon>
        <taxon>Clupei</taxon>
        <taxon>Clupeiformes</taxon>
        <taxon>Denticipitoidei</taxon>
        <taxon>Denticipitidae</taxon>
        <taxon>Denticeps</taxon>
    </lineage>
</organism>
<evidence type="ECO:0000259" key="13">
    <source>
        <dbReference type="Pfam" id="PF01467"/>
    </source>
</evidence>
<reference evidence="14 15" key="1">
    <citation type="submission" date="2020-06" db="EMBL/GenBank/DDBJ databases">
        <authorList>
            <consortium name="Wellcome Sanger Institute Data Sharing"/>
        </authorList>
    </citation>
    <scope>NUCLEOTIDE SEQUENCE [LARGE SCALE GENOMIC DNA]</scope>
</reference>
<evidence type="ECO:0000256" key="8">
    <source>
        <dbReference type="ARBA" id="ARBA00023329"/>
    </source>
</evidence>
<dbReference type="PANTHER" id="PTHR12039:SF18">
    <property type="entry name" value="NICOTINAMIDE_NICOTINIC ACID MONONUCLEOTIDE ADENYLYLTRANSFERASE 2"/>
    <property type="match status" value="1"/>
</dbReference>
<dbReference type="Gene3D" id="3.40.50.620">
    <property type="entry name" value="HUPs"/>
    <property type="match status" value="1"/>
</dbReference>
<dbReference type="GO" id="GO:0030659">
    <property type="term" value="C:cytoplasmic vesicle membrane"/>
    <property type="evidence" value="ECO:0007669"/>
    <property type="project" value="UniProtKB-SubCell"/>
</dbReference>
<dbReference type="Proteomes" id="UP000694580">
    <property type="component" value="Chromosome 4"/>
</dbReference>